<evidence type="ECO:0000256" key="4">
    <source>
        <dbReference type="ARBA" id="ARBA00023014"/>
    </source>
</evidence>
<dbReference type="InterPro" id="IPR001030">
    <property type="entry name" value="Acoase/IPM_deHydtase_lsu_aba"/>
</dbReference>
<dbReference type="EC" id="4.2.1.33" evidence="6"/>
<comment type="catalytic activity">
    <reaction evidence="6">
        <text>(2R,3S)-3-isopropylmalate = (2S)-2-isopropylmalate</text>
        <dbReference type="Rhea" id="RHEA:32287"/>
        <dbReference type="ChEBI" id="CHEBI:1178"/>
        <dbReference type="ChEBI" id="CHEBI:35121"/>
        <dbReference type="EC" id="4.2.1.33"/>
    </reaction>
</comment>
<evidence type="ECO:0000256" key="3">
    <source>
        <dbReference type="ARBA" id="ARBA00023004"/>
    </source>
</evidence>
<dbReference type="Gene3D" id="3.30.499.10">
    <property type="entry name" value="Aconitase, domain 3"/>
    <property type="match status" value="2"/>
</dbReference>
<feature type="domain" description="Aconitase/3-isopropylmalate dehydratase large subunit alpha/beta/alpha" evidence="7">
    <location>
        <begin position="7"/>
        <end position="409"/>
    </location>
</feature>
<proteinExistence type="inferred from homology"/>
<keyword evidence="4 6" id="KW-0411">Iron-sulfur</keyword>
<dbReference type="InterPro" id="IPR011826">
    <property type="entry name" value="HAcnase/IPMdehydase_lsu_prok"/>
</dbReference>
<keyword evidence="5 6" id="KW-0456">Lyase</keyword>
<dbReference type="OrthoDB" id="255at2157"/>
<dbReference type="PRINTS" id="PR00415">
    <property type="entry name" value="ACONITASE"/>
</dbReference>
<protein>
    <recommendedName>
        <fullName evidence="6">3-isopropylmalate dehydratase large subunit</fullName>
        <ecNumber evidence="6">4.2.1.33</ecNumber>
    </recommendedName>
    <alternativeName>
        <fullName evidence="6">Alpha-IPM isomerase</fullName>
        <shortName evidence="6">IPMI</shortName>
    </alternativeName>
    <alternativeName>
        <fullName evidence="6">Isopropylmalate isomerase</fullName>
    </alternativeName>
</protein>
<dbReference type="InterPro" id="IPR050067">
    <property type="entry name" value="IPM_dehydratase_rel_enz"/>
</dbReference>
<dbReference type="AlphaFoldDB" id="Q0W0U0"/>
<feature type="binding site" evidence="6">
    <location>
        <position position="359"/>
    </location>
    <ligand>
        <name>[4Fe-4S] cluster</name>
        <dbReference type="ChEBI" id="CHEBI:49883"/>
    </ligand>
</feature>
<dbReference type="GO" id="GO:0009098">
    <property type="term" value="P:L-leucine biosynthetic process"/>
    <property type="evidence" value="ECO:0007669"/>
    <property type="project" value="UniProtKB-UniRule"/>
</dbReference>
<keyword evidence="6" id="KW-0100">Branched-chain amino acid biosynthesis</keyword>
<comment type="subunit">
    <text evidence="6">Heterodimer of LeuC and LeuD.</text>
</comment>
<dbReference type="NCBIfam" id="TIGR01343">
    <property type="entry name" value="hacA_fam"/>
    <property type="match status" value="1"/>
</dbReference>
<dbReference type="PATRIC" id="fig|351160.9.peg.278"/>
<evidence type="ECO:0000313" key="8">
    <source>
        <dbReference type="EMBL" id="CAJ38003.1"/>
    </source>
</evidence>
<evidence type="ECO:0000259" key="7">
    <source>
        <dbReference type="Pfam" id="PF00330"/>
    </source>
</evidence>
<dbReference type="EMBL" id="AM114193">
    <property type="protein sequence ID" value="CAJ38003.1"/>
    <property type="molecule type" value="Genomic_DNA"/>
</dbReference>
<evidence type="ECO:0000313" key="9">
    <source>
        <dbReference type="Proteomes" id="UP000000663"/>
    </source>
</evidence>
<keyword evidence="1 6" id="KW-0004">4Fe-4S</keyword>
<accession>Q0W0U0</accession>
<keyword evidence="3 6" id="KW-0408">Iron</keyword>
<comment type="similarity">
    <text evidence="6">Belongs to the aconitase/IPM isomerase family. LeuC type 2 subfamily.</text>
</comment>
<dbReference type="GO" id="GO:0046872">
    <property type="term" value="F:metal ion binding"/>
    <property type="evidence" value="ECO:0007669"/>
    <property type="project" value="UniProtKB-KW"/>
</dbReference>
<dbReference type="Proteomes" id="UP000000663">
    <property type="component" value="Chromosome"/>
</dbReference>
<evidence type="ECO:0000256" key="5">
    <source>
        <dbReference type="ARBA" id="ARBA00023239"/>
    </source>
</evidence>
<comment type="function">
    <text evidence="6">Catalyzes the isomerization between 2-isopropylmalate and 3-isopropylmalate, via the formation of 2-isopropylmaleate.</text>
</comment>
<dbReference type="NCBIfam" id="NF001614">
    <property type="entry name" value="PRK00402.1"/>
    <property type="match status" value="1"/>
</dbReference>
<dbReference type="PANTHER" id="PTHR43822">
    <property type="entry name" value="HOMOACONITASE, MITOCHONDRIAL-RELATED"/>
    <property type="match status" value="1"/>
</dbReference>
<dbReference type="GeneID" id="5142784"/>
<keyword evidence="2 6" id="KW-0479">Metal-binding</keyword>
<dbReference type="PANTHER" id="PTHR43822:SF2">
    <property type="entry name" value="HOMOACONITASE, MITOCHONDRIAL"/>
    <property type="match status" value="1"/>
</dbReference>
<dbReference type="InterPro" id="IPR015931">
    <property type="entry name" value="Acnase/IPM_dHydase_lsu_aba_1/3"/>
</dbReference>
<dbReference type="eggNOG" id="arCOG01698">
    <property type="taxonomic scope" value="Archaea"/>
</dbReference>
<keyword evidence="6" id="KW-0028">Amino-acid biosynthesis</keyword>
<dbReference type="UniPathway" id="UPA00048">
    <property type="reaction ID" value="UER00071"/>
</dbReference>
<comment type="pathway">
    <text evidence="6">Amino-acid biosynthesis; L-leucine biosynthesis; L-leucine from 3-methyl-2-oxobutanoate: step 2/4.</text>
</comment>
<keyword evidence="9" id="KW-1185">Reference proteome</keyword>
<dbReference type="SUPFAM" id="SSF53732">
    <property type="entry name" value="Aconitase iron-sulfur domain"/>
    <property type="match status" value="1"/>
</dbReference>
<dbReference type="InterPro" id="IPR018136">
    <property type="entry name" value="Aconitase_4Fe-4S_BS"/>
</dbReference>
<dbReference type="RefSeq" id="WP_012034592.1">
    <property type="nucleotide sequence ID" value="NC_009464.1"/>
</dbReference>
<dbReference type="PROSITE" id="PS00450">
    <property type="entry name" value="ACONITASE_1"/>
    <property type="match status" value="1"/>
</dbReference>
<dbReference type="InterPro" id="IPR006251">
    <property type="entry name" value="Homoacnase/IPMdehydase_lsu"/>
</dbReference>
<dbReference type="NCBIfam" id="TIGR02086">
    <property type="entry name" value="IPMI_arch"/>
    <property type="match status" value="1"/>
</dbReference>
<gene>
    <name evidence="8" type="primary">leuC-3</name>
    <name evidence="6" type="synonym">leuC</name>
    <name evidence="8" type="ORF">RRC265</name>
</gene>
<dbReference type="GO" id="GO:0003861">
    <property type="term" value="F:3-isopropylmalate dehydratase activity"/>
    <property type="evidence" value="ECO:0007669"/>
    <property type="project" value="UniProtKB-UniRule"/>
</dbReference>
<comment type="cofactor">
    <cofactor evidence="6">
        <name>[4Fe-4S] cluster</name>
        <dbReference type="ChEBI" id="CHEBI:49883"/>
    </cofactor>
    <text evidence="6">Binds 1 [4Fe-4S] cluster per subunit.</text>
</comment>
<dbReference type="KEGG" id="rci:RRC265"/>
<dbReference type="Pfam" id="PF00330">
    <property type="entry name" value="Aconitase"/>
    <property type="match status" value="1"/>
</dbReference>
<sequence>MGKTLAEKILSAKSGKDCAPGDIVTVPVDFVFSHDGTMPLAIQQMEKELNTRKVFDPEKVAGVCDHASPSPSEQVSNVQIFMRKFAKENNMPYFFENGDGICHQIVAEKFSAPGKIIIGGDSHTCTHGALAAFGTGMGSTDVGAIMAYGTTWLRVPEAFKFDINGELPKYVTSKDVFLHIVREITADGATYMSMEFMGDTVKNMSVESRLVMSNMAIEAGGKVGLCAADEKVRQFLAKYGREHEYKPLAADPDAHYANELQVDATKLEPLIAYPHRVDNVKPVSEFAGMELDQVCIGSCTNGRLEDLKVAAEILKGKKVHKDTRLVVYAASRGVMLEAMQAGYIQTLVEAGAAVCPPGCGFCIGRTVALGDGEKVLSTQNRNFKGRMGNNKSEIYLSNVPVAAVSAIYGKVTDPREVL</sequence>
<evidence type="ECO:0000256" key="2">
    <source>
        <dbReference type="ARBA" id="ARBA00022723"/>
    </source>
</evidence>
<organism evidence="8 9">
    <name type="scientific">Methanocella arvoryzae (strain DSM 22066 / NBRC 105507 / MRE50)</name>
    <dbReference type="NCBI Taxonomy" id="351160"/>
    <lineage>
        <taxon>Archaea</taxon>
        <taxon>Methanobacteriati</taxon>
        <taxon>Methanobacteriota</taxon>
        <taxon>Stenosarchaea group</taxon>
        <taxon>Methanomicrobia</taxon>
        <taxon>Methanocellales</taxon>
        <taxon>Methanocellaceae</taxon>
        <taxon>Methanocella</taxon>
    </lineage>
</organism>
<dbReference type="InterPro" id="IPR036008">
    <property type="entry name" value="Aconitase_4Fe-4S_dom"/>
</dbReference>
<dbReference type="STRING" id="351160.RRC265"/>
<reference evidence="8 9" key="1">
    <citation type="journal article" date="2006" name="Science">
        <title>Genome of rice cluster I archaea -- the key methane producers in the rice rhizosphere.</title>
        <authorList>
            <person name="Erkel C."/>
            <person name="Kube M."/>
            <person name="Reinhardt R."/>
            <person name="Liesack W."/>
        </authorList>
    </citation>
    <scope>NUCLEOTIDE SEQUENCE [LARGE SCALE GENOMIC DNA]</scope>
    <source>
        <strain evidence="9">DSM 22066 / NBRC 105507 / MRE50</strain>
    </source>
</reference>
<keyword evidence="6" id="KW-0432">Leucine biosynthesis</keyword>
<dbReference type="InterPro" id="IPR033941">
    <property type="entry name" value="IPMI_cat"/>
</dbReference>
<feature type="binding site" evidence="6">
    <location>
        <position position="299"/>
    </location>
    <ligand>
        <name>[4Fe-4S] cluster</name>
        <dbReference type="ChEBI" id="CHEBI:49883"/>
    </ligand>
</feature>
<evidence type="ECO:0000256" key="1">
    <source>
        <dbReference type="ARBA" id="ARBA00022485"/>
    </source>
</evidence>
<dbReference type="HAMAP" id="MF_01027">
    <property type="entry name" value="LeuC_type2"/>
    <property type="match status" value="1"/>
</dbReference>
<dbReference type="GO" id="GO:0051539">
    <property type="term" value="F:4 iron, 4 sulfur cluster binding"/>
    <property type="evidence" value="ECO:0007669"/>
    <property type="project" value="UniProtKB-KW"/>
</dbReference>
<feature type="binding site" evidence="6">
    <location>
        <position position="362"/>
    </location>
    <ligand>
        <name>[4Fe-4S] cluster</name>
        <dbReference type="ChEBI" id="CHEBI:49883"/>
    </ligand>
</feature>
<name>Q0W0U0_METAR</name>
<evidence type="ECO:0000256" key="6">
    <source>
        <dbReference type="HAMAP-Rule" id="MF_01027"/>
    </source>
</evidence>
<dbReference type="CDD" id="cd01583">
    <property type="entry name" value="IPMI"/>
    <property type="match status" value="1"/>
</dbReference>